<dbReference type="PANTHER" id="PTHR24111">
    <property type="entry name" value="LEUCINE-RICH REPEAT-CONTAINING PROTEIN 34"/>
    <property type="match status" value="1"/>
</dbReference>
<dbReference type="AlphaFoldDB" id="A0A147BLG4"/>
<accession>A0A147BLG4</accession>
<evidence type="ECO:0008006" key="3">
    <source>
        <dbReference type="Google" id="ProtNLM"/>
    </source>
</evidence>
<name>A0A147BLG4_IXORI</name>
<sequence length="729" mass="81580">MAGSQKRLYNYASHLHRRCPGVPPAKRLCQSLCQTKSIVSESTVNYDLTCKDARPSACQLVNNLSVWNEFLWLVDAELKEVAPGRLALVTLNGDVWPHVSNVQSRHISVLIHWLLSKHQCIETLELRETVIPSNPFLFCDALCENQGLRHLKLCAYHLDDSVTKCLVRSIGSMPLLETLELKSVRLQKMSLATLREVLKTTKALKVLSLTHIVLLPDSVTSLLQSLKCVASLEVLHLDDNFLRPGKGTVLGAFLEDHDGITEFSLTQTLDEITFEVSPVIRSLKKSAMKRMHLVRFALSRSDLLVLQDILETNTTLQYLRVVFSNDQSVVPCAFADLVQRNMGLKELVLEQGSLTCDSVSCFADVLVNNSNLKTLELPHCTLEATDAIVLMGALGGNNSLDKLVFGSIRCSTGTDLSDVLAKTNCCKRVQCTFSFNQISSLTLALRSGSGMSSILFHSRDEVDPRDLQRLFAQLCCSPSLTELSLRLFQCIDDDTARHLQSLLATTKTLKSADLDFATELSSTRILLKGLQRNRGLSTLKVRRWMFGSDEAELLKSVLSRNRALTRLSFLHQANDSNAAVTVALAQCLDHNCTLLSVKTREDRELELFTFRIRDALRRNLTLFHRALKFVLGWNQKHLAAAFEKVCGSDALVEKVMELEGDTNLEARQRIKCRDLYLRTHFFQITRVVNDKLECVRTALGGPSLDQLGWDCLLRILSYLSVSDVRSGYG</sequence>
<keyword evidence="1" id="KW-0677">Repeat</keyword>
<evidence type="ECO:0000256" key="1">
    <source>
        <dbReference type="ARBA" id="ARBA00022737"/>
    </source>
</evidence>
<evidence type="ECO:0000313" key="2">
    <source>
        <dbReference type="EMBL" id="JAR91145.1"/>
    </source>
</evidence>
<dbReference type="SUPFAM" id="SSF52047">
    <property type="entry name" value="RNI-like"/>
    <property type="match status" value="2"/>
</dbReference>
<dbReference type="PANTHER" id="PTHR24111:SF0">
    <property type="entry name" value="LEUCINE-RICH REPEAT-CONTAINING PROTEIN"/>
    <property type="match status" value="1"/>
</dbReference>
<reference evidence="2" key="1">
    <citation type="journal article" date="2018" name="PLoS Negl. Trop. Dis.">
        <title>Sialome diversity of ticks revealed by RNAseq of single tick salivary glands.</title>
        <authorList>
            <person name="Perner J."/>
            <person name="Kropackova S."/>
            <person name="Kopacek P."/>
            <person name="Ribeiro J.M."/>
        </authorList>
    </citation>
    <scope>NUCLEOTIDE SEQUENCE</scope>
    <source>
        <strain evidence="2">Siblings of single egg batch collected in Ceske Budejovice</strain>
        <tissue evidence="2">Salivary glands</tissue>
    </source>
</reference>
<organism evidence="2">
    <name type="scientific">Ixodes ricinus</name>
    <name type="common">Common tick</name>
    <name type="synonym">Acarus ricinus</name>
    <dbReference type="NCBI Taxonomy" id="34613"/>
    <lineage>
        <taxon>Eukaryota</taxon>
        <taxon>Metazoa</taxon>
        <taxon>Ecdysozoa</taxon>
        <taxon>Arthropoda</taxon>
        <taxon>Chelicerata</taxon>
        <taxon>Arachnida</taxon>
        <taxon>Acari</taxon>
        <taxon>Parasitiformes</taxon>
        <taxon>Ixodida</taxon>
        <taxon>Ixodoidea</taxon>
        <taxon>Ixodidae</taxon>
        <taxon>Ixodinae</taxon>
        <taxon>Ixodes</taxon>
    </lineage>
</organism>
<dbReference type="InterPro" id="IPR052201">
    <property type="entry name" value="LRR-containing_regulator"/>
</dbReference>
<dbReference type="Gene3D" id="3.80.10.10">
    <property type="entry name" value="Ribonuclease Inhibitor"/>
    <property type="match status" value="3"/>
</dbReference>
<proteinExistence type="predicted"/>
<protein>
    <recommendedName>
        <fullName evidence="3">Ran gtpase-activating protein</fullName>
    </recommendedName>
</protein>
<dbReference type="InterPro" id="IPR032675">
    <property type="entry name" value="LRR_dom_sf"/>
</dbReference>
<dbReference type="EMBL" id="GEGO01004259">
    <property type="protein sequence ID" value="JAR91145.1"/>
    <property type="molecule type" value="Transcribed_RNA"/>
</dbReference>